<reference evidence="14 16" key="2">
    <citation type="journal article" date="2013" name="Nature">
        <title>Insights into bilaterian evolution from three spiralian genomes.</title>
        <authorList>
            <person name="Simakov O."/>
            <person name="Marletaz F."/>
            <person name="Cho S.J."/>
            <person name="Edsinger-Gonzales E."/>
            <person name="Havlak P."/>
            <person name="Hellsten U."/>
            <person name="Kuo D.H."/>
            <person name="Larsson T."/>
            <person name="Lv J."/>
            <person name="Arendt D."/>
            <person name="Savage R."/>
            <person name="Osoegawa K."/>
            <person name="de Jong P."/>
            <person name="Grimwood J."/>
            <person name="Chapman J.A."/>
            <person name="Shapiro H."/>
            <person name="Aerts A."/>
            <person name="Otillar R.P."/>
            <person name="Terry A.Y."/>
            <person name="Boore J.L."/>
            <person name="Grigoriev I.V."/>
            <person name="Lindberg D.R."/>
            <person name="Seaver E.C."/>
            <person name="Weisblat D.A."/>
            <person name="Putnam N.H."/>
            <person name="Rokhsar D.S."/>
        </authorList>
    </citation>
    <scope>NUCLEOTIDE SEQUENCE</scope>
    <source>
        <strain evidence="14 16">I ESC-2004</strain>
    </source>
</reference>
<sequence length="287" mass="32987">MATPLALVIVLLCPGLLVSQRIASEGELVHTLLARYQKEAASLARPVKNASEPVIVRFRPSFRKIMDIDEKKQELSIYLWRTHIWKDEYLTWNPSDYGGLNRTRLNANKVWTPDIVLFNSVNAGLESKDGDSNGKLIVHHDGSVQWIPRVIEKSMCDIGANDFPFDEQHCFLKYGSWSLRANELQLDAKEEADMSEFHHHTEWEVIGNSVKNQQTKYECCEEMFEDVNYEIILKRKPAFLARFMLLPAILLSLMLLVIFWIPPQRPDRTSLGQFSPDAFCGIKPEQP</sequence>
<dbReference type="PRINTS" id="PR00254">
    <property type="entry name" value="NICOTINICR"/>
</dbReference>
<dbReference type="SUPFAM" id="SSF63712">
    <property type="entry name" value="Nicotinic receptor ligand binding domain-like"/>
    <property type="match status" value="1"/>
</dbReference>
<keyword evidence="3 11" id="KW-0812">Transmembrane</keyword>
<keyword evidence="7" id="KW-0675">Receptor</keyword>
<dbReference type="EnsemblMetazoa" id="CapteT90112">
    <property type="protein sequence ID" value="CapteP90112"/>
    <property type="gene ID" value="CapteG90112"/>
</dbReference>
<keyword evidence="16" id="KW-1185">Reference proteome</keyword>
<evidence type="ECO:0000256" key="3">
    <source>
        <dbReference type="ARBA" id="ARBA00022692"/>
    </source>
</evidence>
<feature type="transmembrane region" description="Helical" evidence="11">
    <location>
        <begin position="239"/>
        <end position="261"/>
    </location>
</feature>
<dbReference type="Gene3D" id="2.70.170.10">
    <property type="entry name" value="Neurotransmitter-gated ion-channel ligand-binding domain"/>
    <property type="match status" value="1"/>
</dbReference>
<evidence type="ECO:0000256" key="12">
    <source>
        <dbReference type="SAM" id="SignalP"/>
    </source>
</evidence>
<evidence type="ECO:0000256" key="8">
    <source>
        <dbReference type="ARBA" id="ARBA00023286"/>
    </source>
</evidence>
<keyword evidence="4" id="KW-0770">Synapse</keyword>
<evidence type="ECO:0000256" key="1">
    <source>
        <dbReference type="ARBA" id="ARBA00022448"/>
    </source>
</evidence>
<dbReference type="OMA" id="MANYSSH"/>
<protein>
    <recommendedName>
        <fullName evidence="13">Neurotransmitter-gated ion-channel ligand-binding domain-containing protein</fullName>
    </recommendedName>
</protein>
<evidence type="ECO:0000256" key="4">
    <source>
        <dbReference type="ARBA" id="ARBA00023018"/>
    </source>
</evidence>
<dbReference type="InterPro" id="IPR002394">
    <property type="entry name" value="Nicotinic_acetylcholine_rcpt"/>
</dbReference>
<dbReference type="InterPro" id="IPR036734">
    <property type="entry name" value="Neur_chan_lig-bd_sf"/>
</dbReference>
<feature type="domain" description="Neurotransmitter-gated ion-channel ligand-binding" evidence="13">
    <location>
        <begin position="27"/>
        <end position="237"/>
    </location>
</feature>
<evidence type="ECO:0000256" key="5">
    <source>
        <dbReference type="ARBA" id="ARBA00023065"/>
    </source>
</evidence>
<name>R7VB75_CAPTE</name>
<dbReference type="GO" id="GO:0045211">
    <property type="term" value="C:postsynaptic membrane"/>
    <property type="evidence" value="ECO:0007669"/>
    <property type="project" value="InterPro"/>
</dbReference>
<gene>
    <name evidence="14" type="ORF">CAPTEDRAFT_90112</name>
</gene>
<reference evidence="16" key="1">
    <citation type="submission" date="2012-12" db="EMBL/GenBank/DDBJ databases">
        <authorList>
            <person name="Hellsten U."/>
            <person name="Grimwood J."/>
            <person name="Chapman J.A."/>
            <person name="Shapiro H."/>
            <person name="Aerts A."/>
            <person name="Otillar R.P."/>
            <person name="Terry A.Y."/>
            <person name="Boore J.L."/>
            <person name="Simakov O."/>
            <person name="Marletaz F."/>
            <person name="Cho S.-J."/>
            <person name="Edsinger-Gonzales E."/>
            <person name="Havlak P."/>
            <person name="Kuo D.-H."/>
            <person name="Larsson T."/>
            <person name="Lv J."/>
            <person name="Arendt D."/>
            <person name="Savage R."/>
            <person name="Osoegawa K."/>
            <person name="de Jong P."/>
            <person name="Lindberg D.R."/>
            <person name="Seaver E.C."/>
            <person name="Weisblat D.A."/>
            <person name="Putnam N.H."/>
            <person name="Grigoriev I.V."/>
            <person name="Rokhsar D.S."/>
        </authorList>
    </citation>
    <scope>NUCLEOTIDE SEQUENCE</scope>
    <source>
        <strain evidence="16">I ESC-2004</strain>
    </source>
</reference>
<evidence type="ECO:0000313" key="14">
    <source>
        <dbReference type="EMBL" id="ELU15787.1"/>
    </source>
</evidence>
<evidence type="ECO:0000256" key="6">
    <source>
        <dbReference type="ARBA" id="ARBA00023136"/>
    </source>
</evidence>
<feature type="signal peptide" evidence="12">
    <location>
        <begin position="1"/>
        <end position="19"/>
    </location>
</feature>
<dbReference type="InterPro" id="IPR006201">
    <property type="entry name" value="Neur_channel"/>
</dbReference>
<dbReference type="PRINTS" id="PR00252">
    <property type="entry name" value="NRIONCHANNEL"/>
</dbReference>
<keyword evidence="12" id="KW-0732">Signal</keyword>
<reference evidence="15" key="3">
    <citation type="submission" date="2015-06" db="UniProtKB">
        <authorList>
            <consortium name="EnsemblMetazoa"/>
        </authorList>
    </citation>
    <scope>IDENTIFICATION</scope>
</reference>
<feature type="chain" id="PRO_5008788933" description="Neurotransmitter-gated ion-channel ligand-binding domain-containing protein" evidence="12">
    <location>
        <begin position="20"/>
        <end position="287"/>
    </location>
</feature>
<dbReference type="Proteomes" id="UP000014760">
    <property type="component" value="Unassembled WGS sequence"/>
</dbReference>
<dbReference type="EMBL" id="KB293570">
    <property type="protein sequence ID" value="ELU15787.1"/>
    <property type="molecule type" value="Genomic_DNA"/>
</dbReference>
<dbReference type="CDD" id="cd18997">
    <property type="entry name" value="LGIC_ECD_nAChR"/>
    <property type="match status" value="1"/>
</dbReference>
<dbReference type="Pfam" id="PF02931">
    <property type="entry name" value="Neur_chan_LBD"/>
    <property type="match status" value="1"/>
</dbReference>
<dbReference type="EMBL" id="AMQN01017840">
    <property type="status" value="NOT_ANNOTATED_CDS"/>
    <property type="molecule type" value="Genomic_DNA"/>
</dbReference>
<comment type="subcellular location">
    <subcellularLocation>
        <location evidence="10">Synaptic cell membrane</location>
        <topology evidence="10">Multi-pass membrane protein</topology>
    </subcellularLocation>
</comment>
<evidence type="ECO:0000256" key="11">
    <source>
        <dbReference type="SAM" id="Phobius"/>
    </source>
</evidence>
<organism evidence="14">
    <name type="scientific">Capitella teleta</name>
    <name type="common">Polychaete worm</name>
    <dbReference type="NCBI Taxonomy" id="283909"/>
    <lineage>
        <taxon>Eukaryota</taxon>
        <taxon>Metazoa</taxon>
        <taxon>Spiralia</taxon>
        <taxon>Lophotrochozoa</taxon>
        <taxon>Annelida</taxon>
        <taxon>Polychaeta</taxon>
        <taxon>Sedentaria</taxon>
        <taxon>Scolecida</taxon>
        <taxon>Capitellidae</taxon>
        <taxon>Capitella</taxon>
    </lineage>
</organism>
<evidence type="ECO:0000256" key="2">
    <source>
        <dbReference type="ARBA" id="ARBA00022475"/>
    </source>
</evidence>
<evidence type="ECO:0000313" key="16">
    <source>
        <dbReference type="Proteomes" id="UP000014760"/>
    </source>
</evidence>
<dbReference type="FunFam" id="2.70.170.10:FF:000028">
    <property type="entry name" value="AcetylCholine Receptor"/>
    <property type="match status" value="1"/>
</dbReference>
<keyword evidence="9" id="KW-0407">Ion channel</keyword>
<keyword evidence="11" id="KW-1133">Transmembrane helix</keyword>
<dbReference type="HOGENOM" id="CLU_018074_2_2_1"/>
<dbReference type="AlphaFoldDB" id="R7VB75"/>
<keyword evidence="5" id="KW-0406">Ion transport</keyword>
<dbReference type="GO" id="GO:0022848">
    <property type="term" value="F:acetylcholine-gated monoatomic cation-selective channel activity"/>
    <property type="evidence" value="ECO:0007669"/>
    <property type="project" value="InterPro"/>
</dbReference>
<keyword evidence="8" id="KW-1071">Ligand-gated ion channel</keyword>
<dbReference type="PANTHER" id="PTHR18945">
    <property type="entry name" value="NEUROTRANSMITTER GATED ION CHANNEL"/>
    <property type="match status" value="1"/>
</dbReference>
<keyword evidence="1" id="KW-0813">Transport</keyword>
<accession>R7VB75</accession>
<evidence type="ECO:0000256" key="10">
    <source>
        <dbReference type="ARBA" id="ARBA00034099"/>
    </source>
</evidence>
<evidence type="ECO:0000259" key="13">
    <source>
        <dbReference type="Pfam" id="PF02931"/>
    </source>
</evidence>
<evidence type="ECO:0000256" key="7">
    <source>
        <dbReference type="ARBA" id="ARBA00023170"/>
    </source>
</evidence>
<proteinExistence type="predicted"/>
<evidence type="ECO:0000256" key="9">
    <source>
        <dbReference type="ARBA" id="ARBA00023303"/>
    </source>
</evidence>
<evidence type="ECO:0000313" key="15">
    <source>
        <dbReference type="EnsemblMetazoa" id="CapteP90112"/>
    </source>
</evidence>
<dbReference type="STRING" id="283909.R7VB75"/>
<dbReference type="InterPro" id="IPR006202">
    <property type="entry name" value="Neur_chan_lig-bd"/>
</dbReference>
<dbReference type="OrthoDB" id="5975154at2759"/>
<dbReference type="GO" id="GO:0004888">
    <property type="term" value="F:transmembrane signaling receptor activity"/>
    <property type="evidence" value="ECO:0007669"/>
    <property type="project" value="InterPro"/>
</dbReference>
<keyword evidence="2" id="KW-1003">Cell membrane</keyword>
<keyword evidence="6 11" id="KW-0472">Membrane</keyword>